<organism evidence="1 2">
    <name type="scientific">Caenorhabditis nigoni</name>
    <dbReference type="NCBI Taxonomy" id="1611254"/>
    <lineage>
        <taxon>Eukaryota</taxon>
        <taxon>Metazoa</taxon>
        <taxon>Ecdysozoa</taxon>
        <taxon>Nematoda</taxon>
        <taxon>Chromadorea</taxon>
        <taxon>Rhabditida</taxon>
        <taxon>Rhabditina</taxon>
        <taxon>Rhabditomorpha</taxon>
        <taxon>Rhabditoidea</taxon>
        <taxon>Rhabditidae</taxon>
        <taxon>Peloderinae</taxon>
        <taxon>Caenorhabditis</taxon>
    </lineage>
</organism>
<protein>
    <recommendedName>
        <fullName evidence="3">DUF38 domain-containing protein</fullName>
    </recommendedName>
</protein>
<dbReference type="PANTHER" id="PTHR31006">
    <property type="entry name" value="F-BOX DOMAIN-CONTAINING PROTEIN-RELATED-RELATED"/>
    <property type="match status" value="1"/>
</dbReference>
<sequence length="278" mass="32384">MTAGKEPTIQLDELGDALNEIENLSSEERFQLLTNFIGGFEKWDQLNEDCRIHVAQFLDYQTMCKLERCSKKDQNTVKDTPVRMFDVAVGFMDHIQLEEIGPELDIIYVEVRFDFPSIGYSVDFYQYGENVIQQSQGGKEIRTIESSDYCQEAIKFAEGIIRKGRMYLEHLRIHLKNYPFENSLMKTLPRCKIAHIGVLSNDEMRWWLQWLPKDNLDVWTSTYEGNTLFALILSSEELYRQLIRNAEQLLASTQNADAAFLSLCTDFPRQTWSIFSVE</sequence>
<dbReference type="InterPro" id="IPR042317">
    <property type="entry name" value="She-1-like"/>
</dbReference>
<evidence type="ECO:0000313" key="2">
    <source>
        <dbReference type="Proteomes" id="UP000230233"/>
    </source>
</evidence>
<dbReference type="PANTHER" id="PTHR31006:SF0">
    <property type="entry name" value="F-BOX ASSOCIATED DOMAIN-CONTAINING PROTEIN-RELATED"/>
    <property type="match status" value="1"/>
</dbReference>
<proteinExistence type="predicted"/>
<evidence type="ECO:0008006" key="3">
    <source>
        <dbReference type="Google" id="ProtNLM"/>
    </source>
</evidence>
<name>A0A2G5UI41_9PELO</name>
<dbReference type="EMBL" id="PDUG01000003">
    <property type="protein sequence ID" value="PIC39208.1"/>
    <property type="molecule type" value="Genomic_DNA"/>
</dbReference>
<gene>
    <name evidence="1" type="primary">Cnig_chr_III.g10971</name>
    <name evidence="1" type="ORF">B9Z55_010971</name>
</gene>
<reference evidence="2" key="1">
    <citation type="submission" date="2017-10" db="EMBL/GenBank/DDBJ databases">
        <title>Rapid genome shrinkage in a self-fertile nematode reveals novel sperm competition proteins.</title>
        <authorList>
            <person name="Yin D."/>
            <person name="Schwarz E.M."/>
            <person name="Thomas C.G."/>
            <person name="Felde R.L."/>
            <person name="Korf I.F."/>
            <person name="Cutter A.D."/>
            <person name="Schartner C.M."/>
            <person name="Ralston E.J."/>
            <person name="Meyer B.J."/>
            <person name="Haag E.S."/>
        </authorList>
    </citation>
    <scope>NUCLEOTIDE SEQUENCE [LARGE SCALE GENOMIC DNA]</scope>
    <source>
        <strain evidence="2">JU1422</strain>
    </source>
</reference>
<accession>A0A2G5UI41</accession>
<keyword evidence="2" id="KW-1185">Reference proteome</keyword>
<dbReference type="Proteomes" id="UP000230233">
    <property type="component" value="Chromosome III"/>
</dbReference>
<evidence type="ECO:0000313" key="1">
    <source>
        <dbReference type="EMBL" id="PIC39208.1"/>
    </source>
</evidence>
<dbReference type="AlphaFoldDB" id="A0A2G5UI41"/>
<comment type="caution">
    <text evidence="1">The sequence shown here is derived from an EMBL/GenBank/DDBJ whole genome shotgun (WGS) entry which is preliminary data.</text>
</comment>